<accession>A0ABW0I703</accession>
<name>A0ABW0I703_9BACL</name>
<sequence length="469" mass="50290">MKRKTKASTVLLILCMAAFVVLSGCGGNKNEASSPEQASGSASGNASETPSAQASPEASKLGGKVVFWSMWSNTEPQSKVITEAIADFKAANPGVDVEVKFNGRELFKLIKPALESGETVDVFEYDPAGALANLKDHVLKLDDMLDQPSIGLDGKSVKDSLLPALMNNVKSLSKTAGLEEGYYALPQQPYAVLFFYNKALFQKAGITSVPKSWEEFLAACEALKKAGVEPITFDDAYRDQFIGGYLSSAMGSDWVKALVTDKTGAMWKDPMVLQFAKDMQTLHEKGYFSKTIGGNKYPAGQQDVALGKVAMYFNGTWLPNEVSATAGPDFQWGSFQFPIIPNGNDKGGQQGLSFGAQGLLLNKNSKNIPAAFELMKYLVGKKAQEGMAVQALAIPATVDTPWPSSLAEAAVAFDNAKVNMPWGFSINSGADFSSGSVIPVFMELVTGKINAEQYVAKMESEAKKFYGGK</sequence>
<dbReference type="SUPFAM" id="SSF53850">
    <property type="entry name" value="Periplasmic binding protein-like II"/>
    <property type="match status" value="1"/>
</dbReference>
<dbReference type="PANTHER" id="PTHR43649">
    <property type="entry name" value="ARABINOSE-BINDING PROTEIN-RELATED"/>
    <property type="match status" value="1"/>
</dbReference>
<proteinExistence type="predicted"/>
<evidence type="ECO:0000313" key="8">
    <source>
        <dbReference type="EMBL" id="MFC5407062.1"/>
    </source>
</evidence>
<keyword evidence="5" id="KW-0449">Lipoprotein</keyword>
<evidence type="ECO:0000256" key="1">
    <source>
        <dbReference type="ARBA" id="ARBA00022475"/>
    </source>
</evidence>
<dbReference type="InterPro" id="IPR006059">
    <property type="entry name" value="SBP"/>
</dbReference>
<keyword evidence="3" id="KW-0472">Membrane</keyword>
<dbReference type="RefSeq" id="WP_378139386.1">
    <property type="nucleotide sequence ID" value="NZ_JBHSMI010000067.1"/>
</dbReference>
<keyword evidence="1" id="KW-1003">Cell membrane</keyword>
<evidence type="ECO:0000256" key="4">
    <source>
        <dbReference type="ARBA" id="ARBA00023139"/>
    </source>
</evidence>
<organism evidence="8 9">
    <name type="scientific">Cohnella soli</name>
    <dbReference type="NCBI Taxonomy" id="425005"/>
    <lineage>
        <taxon>Bacteria</taxon>
        <taxon>Bacillati</taxon>
        <taxon>Bacillota</taxon>
        <taxon>Bacilli</taxon>
        <taxon>Bacillales</taxon>
        <taxon>Paenibacillaceae</taxon>
        <taxon>Cohnella</taxon>
    </lineage>
</organism>
<dbReference type="Pfam" id="PF01547">
    <property type="entry name" value="SBP_bac_1"/>
    <property type="match status" value="1"/>
</dbReference>
<feature type="signal peptide" evidence="7">
    <location>
        <begin position="1"/>
        <end position="23"/>
    </location>
</feature>
<feature type="compositionally biased region" description="Polar residues" evidence="6">
    <location>
        <begin position="30"/>
        <end position="56"/>
    </location>
</feature>
<reference evidence="9" key="1">
    <citation type="journal article" date="2019" name="Int. J. Syst. Evol. Microbiol.">
        <title>The Global Catalogue of Microorganisms (GCM) 10K type strain sequencing project: providing services to taxonomists for standard genome sequencing and annotation.</title>
        <authorList>
            <consortium name="The Broad Institute Genomics Platform"/>
            <consortium name="The Broad Institute Genome Sequencing Center for Infectious Disease"/>
            <person name="Wu L."/>
            <person name="Ma J."/>
        </authorList>
    </citation>
    <scope>NUCLEOTIDE SEQUENCE [LARGE SCALE GENOMIC DNA]</scope>
    <source>
        <strain evidence="9">CGMCC 1.18575</strain>
    </source>
</reference>
<dbReference type="Gene3D" id="3.40.190.10">
    <property type="entry name" value="Periplasmic binding protein-like II"/>
    <property type="match status" value="1"/>
</dbReference>
<keyword evidence="2 7" id="KW-0732">Signal</keyword>
<protein>
    <submittedName>
        <fullName evidence="8">ABC transporter substrate-binding protein</fullName>
    </submittedName>
</protein>
<evidence type="ECO:0000256" key="7">
    <source>
        <dbReference type="SAM" id="SignalP"/>
    </source>
</evidence>
<gene>
    <name evidence="8" type="ORF">ACFPOF_30415</name>
</gene>
<evidence type="ECO:0000256" key="3">
    <source>
        <dbReference type="ARBA" id="ARBA00023136"/>
    </source>
</evidence>
<dbReference type="Proteomes" id="UP001596113">
    <property type="component" value="Unassembled WGS sequence"/>
</dbReference>
<evidence type="ECO:0000256" key="5">
    <source>
        <dbReference type="ARBA" id="ARBA00023288"/>
    </source>
</evidence>
<evidence type="ECO:0000313" key="9">
    <source>
        <dbReference type="Proteomes" id="UP001596113"/>
    </source>
</evidence>
<dbReference type="EMBL" id="JBHSMI010000067">
    <property type="protein sequence ID" value="MFC5407062.1"/>
    <property type="molecule type" value="Genomic_DNA"/>
</dbReference>
<comment type="caution">
    <text evidence="8">The sequence shown here is derived from an EMBL/GenBank/DDBJ whole genome shotgun (WGS) entry which is preliminary data.</text>
</comment>
<keyword evidence="9" id="KW-1185">Reference proteome</keyword>
<feature type="chain" id="PRO_5047185888" evidence="7">
    <location>
        <begin position="24"/>
        <end position="469"/>
    </location>
</feature>
<dbReference type="InterPro" id="IPR050490">
    <property type="entry name" value="Bact_solute-bd_prot1"/>
</dbReference>
<evidence type="ECO:0000256" key="2">
    <source>
        <dbReference type="ARBA" id="ARBA00022729"/>
    </source>
</evidence>
<dbReference type="PANTHER" id="PTHR43649:SF33">
    <property type="entry name" value="POLYGALACTURONAN_RHAMNOGALACTURONAN-BINDING PROTEIN YTCQ"/>
    <property type="match status" value="1"/>
</dbReference>
<feature type="region of interest" description="Disordered" evidence="6">
    <location>
        <begin position="30"/>
        <end position="57"/>
    </location>
</feature>
<dbReference type="PROSITE" id="PS51257">
    <property type="entry name" value="PROKAR_LIPOPROTEIN"/>
    <property type="match status" value="1"/>
</dbReference>
<keyword evidence="4" id="KW-0564">Palmitate</keyword>
<evidence type="ECO:0000256" key="6">
    <source>
        <dbReference type="SAM" id="MobiDB-lite"/>
    </source>
</evidence>